<dbReference type="GO" id="GO:0005886">
    <property type="term" value="C:plasma membrane"/>
    <property type="evidence" value="ECO:0007669"/>
    <property type="project" value="UniProtKB-SubCell"/>
</dbReference>
<dbReference type="Proteomes" id="UP001221413">
    <property type="component" value="Unassembled WGS sequence"/>
</dbReference>
<dbReference type="AlphaFoldDB" id="A0AAD6NHB7"/>
<evidence type="ECO:0000256" key="13">
    <source>
        <dbReference type="ARBA" id="ARBA00023277"/>
    </source>
</evidence>
<dbReference type="GO" id="GO:0009986">
    <property type="term" value="C:cell surface"/>
    <property type="evidence" value="ECO:0007669"/>
    <property type="project" value="TreeGrafter"/>
</dbReference>
<keyword evidence="11" id="KW-0472">Membrane</keyword>
<dbReference type="EC" id="3.2.1.39" evidence="5"/>
<evidence type="ECO:0000256" key="9">
    <source>
        <dbReference type="ARBA" id="ARBA00022729"/>
    </source>
</evidence>
<dbReference type="GO" id="GO:0009277">
    <property type="term" value="C:fungal-type cell wall"/>
    <property type="evidence" value="ECO:0007669"/>
    <property type="project" value="TreeGrafter"/>
</dbReference>
<keyword evidence="10" id="KW-0378">Hydrolase</keyword>
<keyword evidence="14" id="KW-0961">Cell wall biogenesis/degradation</keyword>
<keyword evidence="12" id="KW-0325">Glycoprotein</keyword>
<evidence type="ECO:0000256" key="18">
    <source>
        <dbReference type="ARBA" id="ARBA00043078"/>
    </source>
</evidence>
<evidence type="ECO:0000256" key="17">
    <source>
        <dbReference type="ARBA" id="ARBA00042373"/>
    </source>
</evidence>
<dbReference type="GO" id="GO:0005576">
    <property type="term" value="C:extracellular region"/>
    <property type="evidence" value="ECO:0007669"/>
    <property type="project" value="TreeGrafter"/>
</dbReference>
<evidence type="ECO:0000256" key="3">
    <source>
        <dbReference type="ARBA" id="ARBA00004401"/>
    </source>
</evidence>
<evidence type="ECO:0000256" key="2">
    <source>
        <dbReference type="ARBA" id="ARBA00004191"/>
    </source>
</evidence>
<feature type="chain" id="PRO_5041981317" description="glucan endo-1,3-beta-D-glucosidase" evidence="20">
    <location>
        <begin position="25"/>
        <end position="384"/>
    </location>
</feature>
<evidence type="ECO:0000256" key="20">
    <source>
        <dbReference type="SAM" id="SignalP"/>
    </source>
</evidence>
<evidence type="ECO:0000256" key="5">
    <source>
        <dbReference type="ARBA" id="ARBA00012780"/>
    </source>
</evidence>
<proteinExistence type="inferred from homology"/>
<evidence type="ECO:0000256" key="7">
    <source>
        <dbReference type="ARBA" id="ARBA00022512"/>
    </source>
</evidence>
<keyword evidence="9 20" id="KW-0732">Signal</keyword>
<evidence type="ECO:0000256" key="19">
    <source>
        <dbReference type="RuleBase" id="RU004335"/>
    </source>
</evidence>
<evidence type="ECO:0000256" key="14">
    <source>
        <dbReference type="ARBA" id="ARBA00023316"/>
    </source>
</evidence>
<dbReference type="GO" id="GO:0042973">
    <property type="term" value="F:glucan endo-1,3-beta-D-glucosidase activity"/>
    <property type="evidence" value="ECO:0007669"/>
    <property type="project" value="UniProtKB-EC"/>
</dbReference>
<dbReference type="InterPro" id="IPR000490">
    <property type="entry name" value="Glyco_hydro_17"/>
</dbReference>
<keyword evidence="6" id="KW-1003">Cell membrane</keyword>
<evidence type="ECO:0000256" key="15">
    <source>
        <dbReference type="ARBA" id="ARBA00023326"/>
    </source>
</evidence>
<evidence type="ECO:0000256" key="6">
    <source>
        <dbReference type="ARBA" id="ARBA00022475"/>
    </source>
</evidence>
<protein>
    <recommendedName>
        <fullName evidence="5">glucan endo-1,3-beta-D-glucosidase</fullName>
        <ecNumber evidence="5">3.2.1.39</ecNumber>
    </recommendedName>
    <alternativeName>
        <fullName evidence="18">Endo-1,3-beta-glucanase btgC</fullName>
    </alternativeName>
    <alternativeName>
        <fullName evidence="17">Laminarinase btgC</fullName>
    </alternativeName>
</protein>
<comment type="catalytic activity">
    <reaction evidence="1">
        <text>Hydrolysis of (1-&gt;3)-beta-D-glucosidic linkages in (1-&gt;3)-beta-D-glucans.</text>
        <dbReference type="EC" id="3.2.1.39"/>
    </reaction>
</comment>
<comment type="similarity">
    <text evidence="4 19">Belongs to the glycosyl hydrolase 17 family.</text>
</comment>
<keyword evidence="22" id="KW-1185">Reference proteome</keyword>
<dbReference type="GO" id="GO:0000272">
    <property type="term" value="P:polysaccharide catabolic process"/>
    <property type="evidence" value="ECO:0007669"/>
    <property type="project" value="UniProtKB-KW"/>
</dbReference>
<dbReference type="EMBL" id="JAQGDS010000006">
    <property type="protein sequence ID" value="KAJ6259571.1"/>
    <property type="molecule type" value="Genomic_DNA"/>
</dbReference>
<evidence type="ECO:0000313" key="21">
    <source>
        <dbReference type="EMBL" id="KAJ6259571.1"/>
    </source>
</evidence>
<keyword evidence="8" id="KW-0964">Secreted</keyword>
<gene>
    <name evidence="21" type="ORF">Dda_5208</name>
</gene>
<comment type="subcellular location">
    <subcellularLocation>
        <location evidence="3">Cell membrane</location>
        <topology evidence="3">Single-pass type II membrane protein</topology>
    </subcellularLocation>
    <subcellularLocation>
        <location evidence="2">Secreted</location>
        <location evidence="2">Cell wall</location>
    </subcellularLocation>
</comment>
<dbReference type="Gene3D" id="3.20.20.80">
    <property type="entry name" value="Glycosidases"/>
    <property type="match status" value="1"/>
</dbReference>
<evidence type="ECO:0000256" key="8">
    <source>
        <dbReference type="ARBA" id="ARBA00022525"/>
    </source>
</evidence>
<organism evidence="21 22">
    <name type="scientific">Drechslerella dactyloides</name>
    <name type="common">Nematode-trapping fungus</name>
    <name type="synonym">Arthrobotrys dactyloides</name>
    <dbReference type="NCBI Taxonomy" id="74499"/>
    <lineage>
        <taxon>Eukaryota</taxon>
        <taxon>Fungi</taxon>
        <taxon>Dikarya</taxon>
        <taxon>Ascomycota</taxon>
        <taxon>Pezizomycotina</taxon>
        <taxon>Orbiliomycetes</taxon>
        <taxon>Orbiliales</taxon>
        <taxon>Orbiliaceae</taxon>
        <taxon>Drechslerella</taxon>
    </lineage>
</organism>
<evidence type="ECO:0000256" key="10">
    <source>
        <dbReference type="ARBA" id="ARBA00022801"/>
    </source>
</evidence>
<comment type="caution">
    <text evidence="21">The sequence shown here is derived from an EMBL/GenBank/DDBJ whole genome shotgun (WGS) entry which is preliminary data.</text>
</comment>
<dbReference type="InterPro" id="IPR017853">
    <property type="entry name" value="GH"/>
</dbReference>
<accession>A0AAD6NHB7</accession>
<evidence type="ECO:0000313" key="22">
    <source>
        <dbReference type="Proteomes" id="UP001221413"/>
    </source>
</evidence>
<evidence type="ECO:0000256" key="4">
    <source>
        <dbReference type="ARBA" id="ARBA00008773"/>
    </source>
</evidence>
<evidence type="ECO:0000256" key="12">
    <source>
        <dbReference type="ARBA" id="ARBA00023180"/>
    </source>
</evidence>
<evidence type="ECO:0000256" key="11">
    <source>
        <dbReference type="ARBA" id="ARBA00023136"/>
    </source>
</evidence>
<name>A0AAD6NHB7_DREDA</name>
<dbReference type="SUPFAM" id="SSF51445">
    <property type="entry name" value="(Trans)glycosidases"/>
    <property type="match status" value="1"/>
</dbReference>
<keyword evidence="15" id="KW-0624">Polysaccharide degradation</keyword>
<evidence type="ECO:0000256" key="16">
    <source>
        <dbReference type="ARBA" id="ARBA00037649"/>
    </source>
</evidence>
<dbReference type="InterPro" id="IPR050732">
    <property type="entry name" value="Beta-glucan_modifiers"/>
</dbReference>
<sequence>MFLSKIFSLGLKGALMLSIIGVGAVPVPEPSDAPAAPVGTQVYKAPPFNTDIPVPVVTAPADSTFPFNGTIVARDGSVKQLAPHERSLSNPEIRARANVYRPGVSYFAGFNMGTYTSSGGCMSQGDWVNALRKVKSFNNPSFKFSVVKVFTTSQCSCLSNALNAARQVGGIKIWAGIWTTPYATFQSDKNEVANQVRGPNANLIAGVSVGSEELFRGTLSASTLAGYIWDVKGMVQNSYGKTNIPVGTSDGIGALLNGANQAVLDASDVMMVTDYPFYGGTNINSALSAFKHDWWALGAKMNGRPLVVGETGWPTGGQTVGQAVPTTSTAGQYFRQIACWMRTTRKPFFWFQGIDEPWKTGAAAETQFGVSSYGGNQKFSMTCS</sequence>
<dbReference type="GO" id="GO:0071555">
    <property type="term" value="P:cell wall organization"/>
    <property type="evidence" value="ECO:0007669"/>
    <property type="project" value="UniProtKB-KW"/>
</dbReference>
<keyword evidence="13" id="KW-0119">Carbohydrate metabolism</keyword>
<dbReference type="PANTHER" id="PTHR16631:SF17">
    <property type="entry name" value="GLUCAN ENDO-1,3-BETA-GLUCOSIDASE BTGC"/>
    <property type="match status" value="1"/>
</dbReference>
<reference evidence="21" key="1">
    <citation type="submission" date="2023-01" db="EMBL/GenBank/DDBJ databases">
        <title>The chitinases involved in constricting ring structure development in the nematode-trapping fungus Drechslerella dactyloides.</title>
        <authorList>
            <person name="Wang R."/>
            <person name="Zhang L."/>
            <person name="Tang P."/>
            <person name="Li S."/>
            <person name="Liang L."/>
        </authorList>
    </citation>
    <scope>NUCLEOTIDE SEQUENCE</scope>
    <source>
        <strain evidence="21">YMF1.00031</strain>
    </source>
</reference>
<dbReference type="Pfam" id="PF00332">
    <property type="entry name" value="Glyco_hydro_17"/>
    <property type="match status" value="1"/>
</dbReference>
<comment type="function">
    <text evidence="16">Glucanases play a role in cell expansion during growth, in cell-cell fusion during mating, and in spore release during sporulation. This enzyme may be involved in beta-glucan degradation. Active on laminarin and lichenan.</text>
</comment>
<evidence type="ECO:0000256" key="1">
    <source>
        <dbReference type="ARBA" id="ARBA00000382"/>
    </source>
</evidence>
<dbReference type="PANTHER" id="PTHR16631">
    <property type="entry name" value="GLUCAN 1,3-BETA-GLUCOSIDASE"/>
    <property type="match status" value="1"/>
</dbReference>
<feature type="signal peptide" evidence="20">
    <location>
        <begin position="1"/>
        <end position="24"/>
    </location>
</feature>
<keyword evidence="7" id="KW-0134">Cell wall</keyword>